<dbReference type="Pfam" id="PF00001">
    <property type="entry name" value="7tm_1"/>
    <property type="match status" value="1"/>
</dbReference>
<dbReference type="PROSITE" id="PS00237">
    <property type="entry name" value="G_PROTEIN_RECEP_F1_1"/>
    <property type="match status" value="1"/>
</dbReference>
<keyword evidence="12" id="KW-1185">Reference proteome</keyword>
<dbReference type="OrthoDB" id="5962705at2759"/>
<feature type="transmembrane region" description="Helical" evidence="9">
    <location>
        <begin position="7"/>
        <end position="29"/>
    </location>
</feature>
<keyword evidence="4 8" id="KW-0297">G-protein coupled receptor</keyword>
<evidence type="ECO:0000256" key="3">
    <source>
        <dbReference type="ARBA" id="ARBA00022989"/>
    </source>
</evidence>
<dbReference type="EMBL" id="KN785320">
    <property type="protein sequence ID" value="KIH43496.1"/>
    <property type="molecule type" value="Genomic_DNA"/>
</dbReference>
<evidence type="ECO:0000313" key="11">
    <source>
        <dbReference type="EMBL" id="KIH43496.1"/>
    </source>
</evidence>
<sequence length="74" mass="8506">MHTHTNFYVFSLAVSDLLSLFLGLPMELYTAVDSAHPYVFGEWMCKGRAYLMEFTSYASILVICSFTVERWLAI</sequence>
<evidence type="ECO:0000256" key="6">
    <source>
        <dbReference type="ARBA" id="ARBA00023170"/>
    </source>
</evidence>
<comment type="subcellular location">
    <subcellularLocation>
        <location evidence="1">Membrane</location>
        <topology evidence="1">Multi-pass membrane protein</topology>
    </subcellularLocation>
</comment>
<evidence type="ECO:0000256" key="1">
    <source>
        <dbReference type="ARBA" id="ARBA00004141"/>
    </source>
</evidence>
<comment type="similarity">
    <text evidence="8">Belongs to the G-protein coupled receptor 1 family.</text>
</comment>
<dbReference type="PROSITE" id="PS50262">
    <property type="entry name" value="G_PROTEIN_RECEP_F1_2"/>
    <property type="match status" value="1"/>
</dbReference>
<keyword evidence="7 8" id="KW-0807">Transducer</keyword>
<feature type="non-terminal residue" evidence="11">
    <location>
        <position position="74"/>
    </location>
</feature>
<evidence type="ECO:0000256" key="5">
    <source>
        <dbReference type="ARBA" id="ARBA00023136"/>
    </source>
</evidence>
<evidence type="ECO:0000256" key="4">
    <source>
        <dbReference type="ARBA" id="ARBA00023040"/>
    </source>
</evidence>
<protein>
    <recommendedName>
        <fullName evidence="10">G-protein coupled receptors family 1 profile domain-containing protein</fullName>
    </recommendedName>
</protein>
<dbReference type="AlphaFoldDB" id="A0A0C2FEN9"/>
<evidence type="ECO:0000259" key="10">
    <source>
        <dbReference type="PROSITE" id="PS50262"/>
    </source>
</evidence>
<keyword evidence="6 8" id="KW-0675">Receptor</keyword>
<dbReference type="PANTHER" id="PTHR24243:SF208">
    <property type="entry name" value="PYROKININ-1 RECEPTOR"/>
    <property type="match status" value="1"/>
</dbReference>
<dbReference type="Gene3D" id="1.20.1070.10">
    <property type="entry name" value="Rhodopsin 7-helix transmembrane proteins"/>
    <property type="match status" value="1"/>
</dbReference>
<keyword evidence="2 8" id="KW-0812">Transmembrane</keyword>
<gene>
    <name evidence="11" type="ORF">ANCDUO_26497</name>
</gene>
<dbReference type="InterPro" id="IPR017452">
    <property type="entry name" value="GPCR_Rhodpsn_7TM"/>
</dbReference>
<keyword evidence="5 9" id="KW-0472">Membrane</keyword>
<dbReference type="PANTHER" id="PTHR24243">
    <property type="entry name" value="G-PROTEIN COUPLED RECEPTOR"/>
    <property type="match status" value="1"/>
</dbReference>
<dbReference type="PRINTS" id="PR00237">
    <property type="entry name" value="GPCRRHODOPSN"/>
</dbReference>
<keyword evidence="3 9" id="KW-1133">Transmembrane helix</keyword>
<evidence type="ECO:0000256" key="8">
    <source>
        <dbReference type="RuleBase" id="RU000688"/>
    </source>
</evidence>
<reference evidence="11 12" key="1">
    <citation type="submission" date="2013-12" db="EMBL/GenBank/DDBJ databases">
        <title>Draft genome of the parsitic nematode Ancylostoma duodenale.</title>
        <authorList>
            <person name="Mitreva M."/>
        </authorList>
    </citation>
    <scope>NUCLEOTIDE SEQUENCE [LARGE SCALE GENOMIC DNA]</scope>
    <source>
        <strain evidence="11 12">Zhejiang</strain>
    </source>
</reference>
<dbReference type="GO" id="GO:0005886">
    <property type="term" value="C:plasma membrane"/>
    <property type="evidence" value="ECO:0007669"/>
    <property type="project" value="TreeGrafter"/>
</dbReference>
<evidence type="ECO:0000256" key="7">
    <source>
        <dbReference type="ARBA" id="ARBA00023224"/>
    </source>
</evidence>
<evidence type="ECO:0000256" key="9">
    <source>
        <dbReference type="SAM" id="Phobius"/>
    </source>
</evidence>
<evidence type="ECO:0000313" key="12">
    <source>
        <dbReference type="Proteomes" id="UP000054047"/>
    </source>
</evidence>
<dbReference type="InterPro" id="IPR000276">
    <property type="entry name" value="GPCR_Rhodpsn"/>
</dbReference>
<dbReference type="Proteomes" id="UP000054047">
    <property type="component" value="Unassembled WGS sequence"/>
</dbReference>
<name>A0A0C2FEN9_9BILA</name>
<dbReference type="GO" id="GO:0008188">
    <property type="term" value="F:neuropeptide receptor activity"/>
    <property type="evidence" value="ECO:0007669"/>
    <property type="project" value="TreeGrafter"/>
</dbReference>
<feature type="transmembrane region" description="Helical" evidence="9">
    <location>
        <begin position="49"/>
        <end position="68"/>
    </location>
</feature>
<feature type="domain" description="G-protein coupled receptors family 1 profile" evidence="10">
    <location>
        <begin position="1"/>
        <end position="74"/>
    </location>
</feature>
<organism evidence="11 12">
    <name type="scientific">Ancylostoma duodenale</name>
    <dbReference type="NCBI Taxonomy" id="51022"/>
    <lineage>
        <taxon>Eukaryota</taxon>
        <taxon>Metazoa</taxon>
        <taxon>Ecdysozoa</taxon>
        <taxon>Nematoda</taxon>
        <taxon>Chromadorea</taxon>
        <taxon>Rhabditida</taxon>
        <taxon>Rhabditina</taxon>
        <taxon>Rhabditomorpha</taxon>
        <taxon>Strongyloidea</taxon>
        <taxon>Ancylostomatidae</taxon>
        <taxon>Ancylostomatinae</taxon>
        <taxon>Ancylostoma</taxon>
    </lineage>
</organism>
<dbReference type="SUPFAM" id="SSF81321">
    <property type="entry name" value="Family A G protein-coupled receptor-like"/>
    <property type="match status" value="1"/>
</dbReference>
<proteinExistence type="inferred from homology"/>
<accession>A0A0C2FEN9</accession>
<evidence type="ECO:0000256" key="2">
    <source>
        <dbReference type="ARBA" id="ARBA00022692"/>
    </source>
</evidence>